<accession>A0ABQ2UPL3</accession>
<organism evidence="1 2">
    <name type="scientific">Lentzea flava</name>
    <dbReference type="NCBI Taxonomy" id="103732"/>
    <lineage>
        <taxon>Bacteria</taxon>
        <taxon>Bacillati</taxon>
        <taxon>Actinomycetota</taxon>
        <taxon>Actinomycetes</taxon>
        <taxon>Pseudonocardiales</taxon>
        <taxon>Pseudonocardiaceae</taxon>
        <taxon>Lentzea</taxon>
    </lineage>
</organism>
<evidence type="ECO:0008006" key="3">
    <source>
        <dbReference type="Google" id="ProtNLM"/>
    </source>
</evidence>
<dbReference type="EMBL" id="BMRE01000018">
    <property type="protein sequence ID" value="GGU45555.1"/>
    <property type="molecule type" value="Genomic_DNA"/>
</dbReference>
<keyword evidence="2" id="KW-1185">Reference proteome</keyword>
<sequence length="85" mass="9732">MTEGVRLTVNVSEGNWSGIEDLMAREGLTETQAVHHVLWYGLFLYRTLRIERKKVVIHYGNTRSRLRLECEDPDSPDSEVGSANK</sequence>
<gene>
    <name evidence="1" type="ORF">GCM10010178_42480</name>
</gene>
<protein>
    <recommendedName>
        <fullName evidence="3">Ribbon-helix-helix protein, copG family</fullName>
    </recommendedName>
</protein>
<comment type="caution">
    <text evidence="1">The sequence shown here is derived from an EMBL/GenBank/DDBJ whole genome shotgun (WGS) entry which is preliminary data.</text>
</comment>
<proteinExistence type="predicted"/>
<evidence type="ECO:0000313" key="1">
    <source>
        <dbReference type="EMBL" id="GGU45555.1"/>
    </source>
</evidence>
<reference evidence="2" key="1">
    <citation type="journal article" date="2019" name="Int. J. Syst. Evol. Microbiol.">
        <title>The Global Catalogue of Microorganisms (GCM) 10K type strain sequencing project: providing services to taxonomists for standard genome sequencing and annotation.</title>
        <authorList>
            <consortium name="The Broad Institute Genomics Platform"/>
            <consortium name="The Broad Institute Genome Sequencing Center for Infectious Disease"/>
            <person name="Wu L."/>
            <person name="Ma J."/>
        </authorList>
    </citation>
    <scope>NUCLEOTIDE SEQUENCE [LARGE SCALE GENOMIC DNA]</scope>
    <source>
        <strain evidence="2">JCM 3296</strain>
    </source>
</reference>
<name>A0ABQ2UPL3_9PSEU</name>
<evidence type="ECO:0000313" key="2">
    <source>
        <dbReference type="Proteomes" id="UP000649573"/>
    </source>
</evidence>
<dbReference type="Proteomes" id="UP000649573">
    <property type="component" value="Unassembled WGS sequence"/>
</dbReference>